<organism evidence="1 2">
    <name type="scientific">Candidatus Terrybacteria bacterium RIFCSPHIGHO2_01_FULL_43_35</name>
    <dbReference type="NCBI Taxonomy" id="1802361"/>
    <lineage>
        <taxon>Bacteria</taxon>
        <taxon>Candidatus Terryibacteriota</taxon>
    </lineage>
</organism>
<protein>
    <submittedName>
        <fullName evidence="1">Uncharacterized protein</fullName>
    </submittedName>
</protein>
<sequence length="638" mass="71546">MLVANFSPLLCLAEINLIFISRAAQKNISARQSVPMKKSAVHKILARLTRVFGLSTLIFIFIFESVGPALAAVPVYVVNQDAGTKFETSLESFMADLFNTLANRQEDFTASFELTKIEKAREDVNKLYQESLKELQDFGLAYDIADKKLAGAEGAGSNGAAPTISPLKGPRIIHDPFEFIFGEPVNRGRAFAACYINYLIWDQQDFLFGNNGADPKSTYAVKNPYSTSESIENLRNLKKELGVLNHYGHWYQYGSGIENEDPFIAGLFDDQNFNRVKPICERVFEITRGENIETATKDVELHDIDINSAQGQILIRQLMNLPTLDKSLVNRNDVRFEELQKMTLPANSLESVREGAKTQIDRIVNEAKQVRQLEYLAGQGLRPEYLYVTDTQGSVDPGLFFWNTNSFAMNTEYVISPAVILLQKMQAATQAQFDLAGQGFVYLDPQAEPQGTPKTILDRYRVASNSGETNPANANNTRGVCNTNPDGTNFCTLIDAWLKPSAKFRSAPDQRLISPDAASTAPVEDRVGSGLPAPFEDDSPTVSLGYNYKLQDYNYFAPTRPRRDVYDNLGDPKIGVDFSTNDWFDRVLELYESKRYDINNPSTYYPNISDWQCVIKIWMIQKATDTGIFNPFDISACR</sequence>
<dbReference type="AlphaFoldDB" id="A0A1G2PFZ2"/>
<proteinExistence type="predicted"/>
<accession>A0A1G2PFZ2</accession>
<reference evidence="1 2" key="1">
    <citation type="journal article" date="2016" name="Nat. Commun.">
        <title>Thousands of microbial genomes shed light on interconnected biogeochemical processes in an aquifer system.</title>
        <authorList>
            <person name="Anantharaman K."/>
            <person name="Brown C.T."/>
            <person name="Hug L.A."/>
            <person name="Sharon I."/>
            <person name="Castelle C.J."/>
            <person name="Probst A.J."/>
            <person name="Thomas B.C."/>
            <person name="Singh A."/>
            <person name="Wilkins M.J."/>
            <person name="Karaoz U."/>
            <person name="Brodie E.L."/>
            <person name="Williams K.H."/>
            <person name="Hubbard S.S."/>
            <person name="Banfield J.F."/>
        </authorList>
    </citation>
    <scope>NUCLEOTIDE SEQUENCE [LARGE SCALE GENOMIC DNA]</scope>
</reference>
<gene>
    <name evidence="1" type="ORF">A2828_02125</name>
</gene>
<name>A0A1G2PFZ2_9BACT</name>
<comment type="caution">
    <text evidence="1">The sequence shown here is derived from an EMBL/GenBank/DDBJ whole genome shotgun (WGS) entry which is preliminary data.</text>
</comment>
<dbReference type="EMBL" id="MHSR01000013">
    <property type="protein sequence ID" value="OHA46679.1"/>
    <property type="molecule type" value="Genomic_DNA"/>
</dbReference>
<dbReference type="Proteomes" id="UP000178869">
    <property type="component" value="Unassembled WGS sequence"/>
</dbReference>
<evidence type="ECO:0000313" key="2">
    <source>
        <dbReference type="Proteomes" id="UP000178869"/>
    </source>
</evidence>
<evidence type="ECO:0000313" key="1">
    <source>
        <dbReference type="EMBL" id="OHA46679.1"/>
    </source>
</evidence>